<evidence type="ECO:0000256" key="1">
    <source>
        <dbReference type="ARBA" id="ARBA00006336"/>
    </source>
</evidence>
<organism evidence="9 10">
    <name type="scientific">Anaerosphaera multitolerans</name>
    <dbReference type="NCBI Taxonomy" id="2487351"/>
    <lineage>
        <taxon>Bacteria</taxon>
        <taxon>Bacillati</taxon>
        <taxon>Bacillota</taxon>
        <taxon>Tissierellia</taxon>
        <taxon>Tissierellales</taxon>
        <taxon>Peptoniphilaceae</taxon>
        <taxon>Anaerosphaera</taxon>
    </lineage>
</organism>
<keyword evidence="3" id="KW-0479">Metal-binding</keyword>
<keyword evidence="2" id="KW-0662">Pyridine nucleotide biosynthesis</keyword>
<evidence type="ECO:0000256" key="3">
    <source>
        <dbReference type="ARBA" id="ARBA00022723"/>
    </source>
</evidence>
<evidence type="ECO:0000256" key="6">
    <source>
        <dbReference type="ARBA" id="ARBA00039017"/>
    </source>
</evidence>
<accession>A0A437S9A9</accession>
<dbReference type="GO" id="GO:0008936">
    <property type="term" value="F:nicotinamidase activity"/>
    <property type="evidence" value="ECO:0007669"/>
    <property type="project" value="UniProtKB-EC"/>
</dbReference>
<dbReference type="PANTHER" id="PTHR11080:SF2">
    <property type="entry name" value="LD05707P"/>
    <property type="match status" value="1"/>
</dbReference>
<dbReference type="InterPro" id="IPR036380">
    <property type="entry name" value="Isochorismatase-like_sf"/>
</dbReference>
<dbReference type="Pfam" id="PF00857">
    <property type="entry name" value="Isochorismatase"/>
    <property type="match status" value="1"/>
</dbReference>
<dbReference type="OrthoDB" id="9796485at2"/>
<keyword evidence="10" id="KW-1185">Reference proteome</keyword>
<dbReference type="EMBL" id="RLIH01000001">
    <property type="protein sequence ID" value="RVU55703.1"/>
    <property type="molecule type" value="Genomic_DNA"/>
</dbReference>
<evidence type="ECO:0000256" key="4">
    <source>
        <dbReference type="ARBA" id="ARBA00022801"/>
    </source>
</evidence>
<dbReference type="InterPro" id="IPR052347">
    <property type="entry name" value="Isochorismatase_Nicotinamidase"/>
</dbReference>
<feature type="domain" description="Isochorismatase-like" evidence="8">
    <location>
        <begin position="3"/>
        <end position="181"/>
    </location>
</feature>
<dbReference type="InterPro" id="IPR000868">
    <property type="entry name" value="Isochorismatase-like_dom"/>
</dbReference>
<comment type="similarity">
    <text evidence="1">Belongs to the isochorismatase family.</text>
</comment>
<proteinExistence type="inferred from homology"/>
<comment type="caution">
    <text evidence="9">The sequence shown here is derived from an EMBL/GenBank/DDBJ whole genome shotgun (WGS) entry which is preliminary data.</text>
</comment>
<evidence type="ECO:0000313" key="9">
    <source>
        <dbReference type="EMBL" id="RVU55703.1"/>
    </source>
</evidence>
<name>A0A437S9A9_9FIRM</name>
<sequence>MKTLVVVDCQKDFIDGSLACIKSKEAVNNIVKKINSGAFDKVVYSMDYHSPENKSFEINGGIWPVHCVAGEEGSLLSEEFSKIENENHRPNEDNIYKKGLDDEVEEYSAYYAKNYKGESIDEIISDEFIVCGLASEYCVRETILELEKNGKNVSFYVEGTGYVNEKDHLDNLKELKNRGIEFI</sequence>
<dbReference type="Proteomes" id="UP000288812">
    <property type="component" value="Unassembled WGS sequence"/>
</dbReference>
<evidence type="ECO:0000256" key="7">
    <source>
        <dbReference type="ARBA" id="ARBA00043224"/>
    </source>
</evidence>
<protein>
    <recommendedName>
        <fullName evidence="6">nicotinamidase</fullName>
        <ecNumber evidence="6">3.5.1.19</ecNumber>
    </recommendedName>
    <alternativeName>
        <fullName evidence="7">Nicotinamide deamidase</fullName>
    </alternativeName>
</protein>
<dbReference type="Gene3D" id="3.40.50.850">
    <property type="entry name" value="Isochorismatase-like"/>
    <property type="match status" value="1"/>
</dbReference>
<dbReference type="GO" id="GO:0019363">
    <property type="term" value="P:pyridine nucleotide biosynthetic process"/>
    <property type="evidence" value="ECO:0007669"/>
    <property type="project" value="UniProtKB-KW"/>
</dbReference>
<dbReference type="RefSeq" id="WP_127722678.1">
    <property type="nucleotide sequence ID" value="NZ_RLIH01000001.1"/>
</dbReference>
<dbReference type="PANTHER" id="PTHR11080">
    <property type="entry name" value="PYRAZINAMIDASE/NICOTINAMIDASE"/>
    <property type="match status" value="1"/>
</dbReference>
<evidence type="ECO:0000256" key="5">
    <source>
        <dbReference type="ARBA" id="ARBA00037900"/>
    </source>
</evidence>
<comment type="pathway">
    <text evidence="5">Cofactor biosynthesis; nicotinate biosynthesis; nicotinate from nicotinamide: step 1/1.</text>
</comment>
<evidence type="ECO:0000313" key="10">
    <source>
        <dbReference type="Proteomes" id="UP000288812"/>
    </source>
</evidence>
<evidence type="ECO:0000259" key="8">
    <source>
        <dbReference type="Pfam" id="PF00857"/>
    </source>
</evidence>
<reference evidence="9 10" key="1">
    <citation type="submission" date="2018-11" db="EMBL/GenBank/DDBJ databases">
        <title>Genome sequencing and assembly of Anaerosphaera sp. nov., GS7-6-2.</title>
        <authorList>
            <person name="Rettenmaier R."/>
            <person name="Liebl W."/>
            <person name="Zverlov V."/>
        </authorList>
    </citation>
    <scope>NUCLEOTIDE SEQUENCE [LARGE SCALE GENOMIC DNA]</scope>
    <source>
        <strain evidence="9 10">GS7-6-2</strain>
    </source>
</reference>
<dbReference type="EC" id="3.5.1.19" evidence="6"/>
<dbReference type="GO" id="GO:0046872">
    <property type="term" value="F:metal ion binding"/>
    <property type="evidence" value="ECO:0007669"/>
    <property type="project" value="UniProtKB-KW"/>
</dbReference>
<dbReference type="AlphaFoldDB" id="A0A437S9A9"/>
<keyword evidence="4" id="KW-0378">Hydrolase</keyword>
<dbReference type="SUPFAM" id="SSF52499">
    <property type="entry name" value="Isochorismatase-like hydrolases"/>
    <property type="match status" value="1"/>
</dbReference>
<gene>
    <name evidence="9" type="ORF">EF514_00360</name>
</gene>
<evidence type="ECO:0000256" key="2">
    <source>
        <dbReference type="ARBA" id="ARBA00022642"/>
    </source>
</evidence>